<feature type="compositionally biased region" description="Polar residues" evidence="5">
    <location>
        <begin position="1"/>
        <end position="36"/>
    </location>
</feature>
<proteinExistence type="predicted"/>
<dbReference type="InterPro" id="IPR010432">
    <property type="entry name" value="RDD"/>
</dbReference>
<evidence type="ECO:0000313" key="9">
    <source>
        <dbReference type="Proteomes" id="UP001211044"/>
    </source>
</evidence>
<dbReference type="KEGG" id="wne:PIG85_01985"/>
<sequence>MSDQNQNESTGSNPWDPNQLNQNGSTPVGNTSQDSRYGQPAQPGQYGQYSVNTDPRYGKMGEAGYDQNPQGYGQSYYGAGAGGAGYGQNGQYVVVEGEPPVDQDFTPHPGTQIPSRLAGVKGVSVGKRILTRILDQIFQGVILVLVFVISGGSIFAATAPLSEVETMSDDEMADALAPAILGSLGSLALGVIVLGVVVLLLVFFTGYTLGGLVTGVRTIDYTTGKGGGLRAVGKCIAYPIIKGTGIGSIFLLFVWFATRDSAERHWVDRLIGTWVIDARDGRDTHKELKAQRG</sequence>
<keyword evidence="4 6" id="KW-0472">Membrane</keyword>
<dbReference type="Pfam" id="PF06271">
    <property type="entry name" value="RDD"/>
    <property type="match status" value="1"/>
</dbReference>
<feature type="transmembrane region" description="Helical" evidence="6">
    <location>
        <begin position="235"/>
        <end position="257"/>
    </location>
</feature>
<reference evidence="8" key="1">
    <citation type="submission" date="2023-01" db="EMBL/GenBank/DDBJ databases">
        <title>Comparative Genomic Analysis of the Clinically-Derived Winkia Strain NY0527 Provides Evidence into the Taxonomic Reassignment of Winkia neuii and Characterizes Their Virulence Traits.</title>
        <authorList>
            <person name="Cai X."/>
            <person name="Peng Y."/>
            <person name="Li M."/>
            <person name="Qiu Y."/>
            <person name="Wang Y."/>
            <person name="Xu L."/>
            <person name="Hou Q."/>
        </authorList>
    </citation>
    <scope>NUCLEOTIDE SEQUENCE</scope>
    <source>
        <strain evidence="8">NY0527</strain>
    </source>
</reference>
<evidence type="ECO:0000256" key="4">
    <source>
        <dbReference type="ARBA" id="ARBA00023136"/>
    </source>
</evidence>
<feature type="compositionally biased region" description="Low complexity" evidence="5">
    <location>
        <begin position="37"/>
        <end position="49"/>
    </location>
</feature>
<feature type="region of interest" description="Disordered" evidence="5">
    <location>
        <begin position="1"/>
        <end position="65"/>
    </location>
</feature>
<evidence type="ECO:0000259" key="7">
    <source>
        <dbReference type="Pfam" id="PF06271"/>
    </source>
</evidence>
<comment type="subcellular location">
    <subcellularLocation>
        <location evidence="1">Membrane</location>
        <topology evidence="1">Multi-pass membrane protein</topology>
    </subcellularLocation>
</comment>
<keyword evidence="2 6" id="KW-0812">Transmembrane</keyword>
<protein>
    <submittedName>
        <fullName evidence="8">RDD family protein</fullName>
    </submittedName>
</protein>
<evidence type="ECO:0000256" key="3">
    <source>
        <dbReference type="ARBA" id="ARBA00022989"/>
    </source>
</evidence>
<dbReference type="RefSeq" id="WP_004806532.1">
    <property type="nucleotide sequence ID" value="NZ_CP116394.1"/>
</dbReference>
<dbReference type="AlphaFoldDB" id="A0AB38XQD9"/>
<organism evidence="8 9">
    <name type="scientific">Winkia neuii subsp. anitrata</name>
    <dbReference type="NCBI Taxonomy" id="29318"/>
    <lineage>
        <taxon>Bacteria</taxon>
        <taxon>Bacillati</taxon>
        <taxon>Actinomycetota</taxon>
        <taxon>Actinomycetes</taxon>
        <taxon>Actinomycetales</taxon>
        <taxon>Actinomycetaceae</taxon>
        <taxon>Winkia</taxon>
    </lineage>
</organism>
<accession>A0AB38XQD9</accession>
<evidence type="ECO:0000256" key="5">
    <source>
        <dbReference type="SAM" id="MobiDB-lite"/>
    </source>
</evidence>
<dbReference type="GO" id="GO:0016020">
    <property type="term" value="C:membrane"/>
    <property type="evidence" value="ECO:0007669"/>
    <property type="project" value="UniProtKB-SubCell"/>
</dbReference>
<evidence type="ECO:0000256" key="1">
    <source>
        <dbReference type="ARBA" id="ARBA00004141"/>
    </source>
</evidence>
<dbReference type="EMBL" id="CP116394">
    <property type="protein sequence ID" value="WCE46439.1"/>
    <property type="molecule type" value="Genomic_DNA"/>
</dbReference>
<keyword evidence="3 6" id="KW-1133">Transmembrane helix</keyword>
<name>A0AB38XQD9_9ACTO</name>
<gene>
    <name evidence="8" type="ORF">PIG85_01985</name>
</gene>
<evidence type="ECO:0000256" key="6">
    <source>
        <dbReference type="SAM" id="Phobius"/>
    </source>
</evidence>
<evidence type="ECO:0000256" key="2">
    <source>
        <dbReference type="ARBA" id="ARBA00022692"/>
    </source>
</evidence>
<feature type="transmembrane region" description="Helical" evidence="6">
    <location>
        <begin position="137"/>
        <end position="159"/>
    </location>
</feature>
<evidence type="ECO:0000313" key="8">
    <source>
        <dbReference type="EMBL" id="WCE46439.1"/>
    </source>
</evidence>
<feature type="transmembrane region" description="Helical" evidence="6">
    <location>
        <begin position="179"/>
        <end position="204"/>
    </location>
</feature>
<dbReference type="Proteomes" id="UP001211044">
    <property type="component" value="Chromosome"/>
</dbReference>
<feature type="domain" description="RDD" evidence="7">
    <location>
        <begin position="124"/>
        <end position="271"/>
    </location>
</feature>